<evidence type="ECO:0000256" key="8">
    <source>
        <dbReference type="ARBA" id="ARBA00017366"/>
    </source>
</evidence>
<dbReference type="GO" id="GO:0016208">
    <property type="term" value="F:AMP binding"/>
    <property type="evidence" value="ECO:0007669"/>
    <property type="project" value="TreeGrafter"/>
</dbReference>
<proteinExistence type="inferred from homology"/>
<evidence type="ECO:0000256" key="6">
    <source>
        <dbReference type="ARBA" id="ARBA00011738"/>
    </source>
</evidence>
<protein>
    <recommendedName>
        <fullName evidence="8">Adenine phosphoribosyltransferase</fullName>
        <ecNumber evidence="7">2.4.2.7</ecNumber>
    </recommendedName>
</protein>
<dbReference type="PANTHER" id="PTHR32315:SF3">
    <property type="entry name" value="ADENINE PHOSPHORIBOSYLTRANSFERASE"/>
    <property type="match status" value="1"/>
</dbReference>
<evidence type="ECO:0000256" key="7">
    <source>
        <dbReference type="ARBA" id="ARBA00011893"/>
    </source>
</evidence>
<sequence>MTSLNEKIDIIKKHIKVYPDFPKRGVLFRDIFSVLLEPEIFQILKDVIVEIAKDIKRKNDYNCVVGLDARGFILGPLLALELNLPFVPIRKVGKLPGDTYQIKYQLEYGEAICEIQKDSIKPGSKVLIVDDLLATGGTLEAARQLVLLSGSSVVACFIIMELADLAGRNKVQAPVESILQF</sequence>
<evidence type="ECO:0000256" key="4">
    <source>
        <dbReference type="ARBA" id="ARBA00004659"/>
    </source>
</evidence>
<comment type="subcellular location">
    <subcellularLocation>
        <location evidence="3">Cytoplasm</location>
    </subcellularLocation>
</comment>
<evidence type="ECO:0000259" key="13">
    <source>
        <dbReference type="Pfam" id="PF00156"/>
    </source>
</evidence>
<comment type="subunit">
    <text evidence="6">Homodimer.</text>
</comment>
<dbReference type="GO" id="GO:0044209">
    <property type="term" value="P:AMP salvage"/>
    <property type="evidence" value="ECO:0007669"/>
    <property type="project" value="TreeGrafter"/>
</dbReference>
<dbReference type="EC" id="2.4.2.7" evidence="7"/>
<dbReference type="GO" id="GO:0005737">
    <property type="term" value="C:cytoplasm"/>
    <property type="evidence" value="ECO:0007669"/>
    <property type="project" value="UniProtKB-SubCell"/>
</dbReference>
<dbReference type="NCBIfam" id="NF002636">
    <property type="entry name" value="PRK02304.1-5"/>
    <property type="match status" value="1"/>
</dbReference>
<dbReference type="OrthoDB" id="363185at2759"/>
<accession>A0A9P0B1I8</accession>
<dbReference type="Gene3D" id="3.40.50.2020">
    <property type="match status" value="1"/>
</dbReference>
<dbReference type="HAMAP" id="MF_00004">
    <property type="entry name" value="Aden_phosphoribosyltr"/>
    <property type="match status" value="1"/>
</dbReference>
<evidence type="ECO:0000256" key="1">
    <source>
        <dbReference type="ARBA" id="ARBA00000868"/>
    </source>
</evidence>
<keyword evidence="12" id="KW-0660">Purine salvage</keyword>
<dbReference type="Pfam" id="PF00156">
    <property type="entry name" value="Pribosyltran"/>
    <property type="match status" value="1"/>
</dbReference>
<dbReference type="GO" id="GO:0003999">
    <property type="term" value="F:adenine phosphoribosyltransferase activity"/>
    <property type="evidence" value="ECO:0007669"/>
    <property type="project" value="UniProtKB-EC"/>
</dbReference>
<reference evidence="14" key="1">
    <citation type="submission" date="2021-12" db="EMBL/GenBank/DDBJ databases">
        <authorList>
            <person name="King R."/>
        </authorList>
    </citation>
    <scope>NUCLEOTIDE SEQUENCE</scope>
</reference>
<dbReference type="EMBL" id="OV121133">
    <property type="protein sequence ID" value="CAH0552029.1"/>
    <property type="molecule type" value="Genomic_DNA"/>
</dbReference>
<dbReference type="Proteomes" id="UP001154078">
    <property type="component" value="Chromosome 2"/>
</dbReference>
<comment type="pathway">
    <text evidence="4">Purine metabolism; AMP biosynthesis via salvage pathway; AMP from adenine: step 1/1.</text>
</comment>
<dbReference type="InterPro" id="IPR050054">
    <property type="entry name" value="UPRTase/APRTase"/>
</dbReference>
<evidence type="ECO:0000256" key="2">
    <source>
        <dbReference type="ARBA" id="ARBA00003968"/>
    </source>
</evidence>
<evidence type="ECO:0000313" key="14">
    <source>
        <dbReference type="EMBL" id="CAH0552029.1"/>
    </source>
</evidence>
<organism evidence="14 15">
    <name type="scientific">Brassicogethes aeneus</name>
    <name type="common">Rape pollen beetle</name>
    <name type="synonym">Meligethes aeneus</name>
    <dbReference type="NCBI Taxonomy" id="1431903"/>
    <lineage>
        <taxon>Eukaryota</taxon>
        <taxon>Metazoa</taxon>
        <taxon>Ecdysozoa</taxon>
        <taxon>Arthropoda</taxon>
        <taxon>Hexapoda</taxon>
        <taxon>Insecta</taxon>
        <taxon>Pterygota</taxon>
        <taxon>Neoptera</taxon>
        <taxon>Endopterygota</taxon>
        <taxon>Coleoptera</taxon>
        <taxon>Polyphaga</taxon>
        <taxon>Cucujiformia</taxon>
        <taxon>Nitidulidae</taxon>
        <taxon>Meligethinae</taxon>
        <taxon>Brassicogethes</taxon>
    </lineage>
</organism>
<evidence type="ECO:0000256" key="3">
    <source>
        <dbReference type="ARBA" id="ARBA00004496"/>
    </source>
</evidence>
<keyword evidence="11" id="KW-0808">Transferase</keyword>
<keyword evidence="10" id="KW-0328">Glycosyltransferase</keyword>
<dbReference type="CDD" id="cd06223">
    <property type="entry name" value="PRTases_typeI"/>
    <property type="match status" value="1"/>
</dbReference>
<dbReference type="PANTHER" id="PTHR32315">
    <property type="entry name" value="ADENINE PHOSPHORIBOSYLTRANSFERASE"/>
    <property type="match status" value="1"/>
</dbReference>
<evidence type="ECO:0000256" key="10">
    <source>
        <dbReference type="ARBA" id="ARBA00022676"/>
    </source>
</evidence>
<feature type="domain" description="Phosphoribosyltransferase" evidence="13">
    <location>
        <begin position="38"/>
        <end position="173"/>
    </location>
</feature>
<comment type="similarity">
    <text evidence="5">Belongs to the purine/pyrimidine phosphoribosyltransferase family.</text>
</comment>
<evidence type="ECO:0000256" key="5">
    <source>
        <dbReference type="ARBA" id="ARBA00008391"/>
    </source>
</evidence>
<dbReference type="InterPro" id="IPR000836">
    <property type="entry name" value="PRTase_dom"/>
</dbReference>
<evidence type="ECO:0000256" key="9">
    <source>
        <dbReference type="ARBA" id="ARBA00022490"/>
    </source>
</evidence>
<keyword evidence="9" id="KW-0963">Cytoplasm</keyword>
<gene>
    <name evidence="14" type="ORF">MELIAE_LOCUS4501</name>
</gene>
<dbReference type="GO" id="GO:0006166">
    <property type="term" value="P:purine ribonucleoside salvage"/>
    <property type="evidence" value="ECO:0007669"/>
    <property type="project" value="UniProtKB-KW"/>
</dbReference>
<keyword evidence="15" id="KW-1185">Reference proteome</keyword>
<evidence type="ECO:0000256" key="11">
    <source>
        <dbReference type="ARBA" id="ARBA00022679"/>
    </source>
</evidence>
<dbReference type="GO" id="GO:0002055">
    <property type="term" value="F:adenine binding"/>
    <property type="evidence" value="ECO:0007669"/>
    <property type="project" value="TreeGrafter"/>
</dbReference>
<name>A0A9P0B1I8_BRAAE</name>
<dbReference type="AlphaFoldDB" id="A0A9P0B1I8"/>
<comment type="function">
    <text evidence="2">Catalyzes a salvage reaction resulting in the formation of AMP, that is energically less costly than de novo synthesis.</text>
</comment>
<dbReference type="GO" id="GO:0006168">
    <property type="term" value="P:adenine salvage"/>
    <property type="evidence" value="ECO:0007669"/>
    <property type="project" value="InterPro"/>
</dbReference>
<dbReference type="NCBIfam" id="NF002634">
    <property type="entry name" value="PRK02304.1-3"/>
    <property type="match status" value="1"/>
</dbReference>
<dbReference type="NCBIfam" id="TIGR01090">
    <property type="entry name" value="apt"/>
    <property type="match status" value="1"/>
</dbReference>
<dbReference type="InterPro" id="IPR005764">
    <property type="entry name" value="Ade_phspho_trans"/>
</dbReference>
<dbReference type="SUPFAM" id="SSF53271">
    <property type="entry name" value="PRTase-like"/>
    <property type="match status" value="1"/>
</dbReference>
<comment type="catalytic activity">
    <reaction evidence="1">
        <text>AMP + diphosphate = 5-phospho-alpha-D-ribose 1-diphosphate + adenine</text>
        <dbReference type="Rhea" id="RHEA:16609"/>
        <dbReference type="ChEBI" id="CHEBI:16708"/>
        <dbReference type="ChEBI" id="CHEBI:33019"/>
        <dbReference type="ChEBI" id="CHEBI:58017"/>
        <dbReference type="ChEBI" id="CHEBI:456215"/>
        <dbReference type="EC" id="2.4.2.7"/>
    </reaction>
</comment>
<evidence type="ECO:0000256" key="12">
    <source>
        <dbReference type="ARBA" id="ARBA00022726"/>
    </source>
</evidence>
<dbReference type="InterPro" id="IPR029057">
    <property type="entry name" value="PRTase-like"/>
</dbReference>
<evidence type="ECO:0000313" key="15">
    <source>
        <dbReference type="Proteomes" id="UP001154078"/>
    </source>
</evidence>
<dbReference type="FunFam" id="3.40.50.2020:FF:000021">
    <property type="entry name" value="Adenine phosphoribosyltransferase"/>
    <property type="match status" value="1"/>
</dbReference>